<dbReference type="EC" id="7.4.2.4" evidence="1"/>
<evidence type="ECO:0000313" key="13">
    <source>
        <dbReference type="EMBL" id="WVY96051.1"/>
    </source>
</evidence>
<evidence type="ECO:0000256" key="1">
    <source>
        <dbReference type="ARBA" id="ARBA00012047"/>
    </source>
</evidence>
<accession>A0AAQ3MRZ2</accession>
<evidence type="ECO:0000256" key="6">
    <source>
        <dbReference type="ARBA" id="ARBA00022967"/>
    </source>
</evidence>
<dbReference type="InterPro" id="IPR011115">
    <property type="entry name" value="SecA_DEAD"/>
</dbReference>
<dbReference type="Gene3D" id="3.40.50.300">
    <property type="entry name" value="P-loop containing nucleotide triphosphate hydrolases"/>
    <property type="match status" value="1"/>
</dbReference>
<name>A0AAQ3MRZ2_VIGMU</name>
<evidence type="ECO:0000256" key="5">
    <source>
        <dbReference type="ARBA" id="ARBA00022927"/>
    </source>
</evidence>
<dbReference type="Gene3D" id="3.90.1440.10">
    <property type="entry name" value="SecA, preprotein cross-linking domain"/>
    <property type="match status" value="1"/>
</dbReference>
<dbReference type="InterPro" id="IPR014018">
    <property type="entry name" value="SecA_motor_DEAD"/>
</dbReference>
<dbReference type="InterPro" id="IPR036670">
    <property type="entry name" value="SecA_X-link_sf"/>
</dbReference>
<evidence type="ECO:0000256" key="10">
    <source>
        <dbReference type="SAM" id="Coils"/>
    </source>
</evidence>
<dbReference type="SUPFAM" id="SSF81767">
    <property type="entry name" value="Pre-protein crosslinking domain of SecA"/>
    <property type="match status" value="1"/>
</dbReference>
<dbReference type="InterPro" id="IPR000185">
    <property type="entry name" value="SecA"/>
</dbReference>
<dbReference type="InterPro" id="IPR011130">
    <property type="entry name" value="SecA_preprotein_X-link_dom"/>
</dbReference>
<dbReference type="SMART" id="SM00957">
    <property type="entry name" value="SecA_DEAD"/>
    <property type="match status" value="1"/>
</dbReference>
<evidence type="ECO:0000256" key="2">
    <source>
        <dbReference type="ARBA" id="ARBA00022448"/>
    </source>
</evidence>
<dbReference type="Proteomes" id="UP001374535">
    <property type="component" value="Chromosome 9"/>
</dbReference>
<keyword evidence="5" id="KW-0653">Protein transport</keyword>
<dbReference type="Pfam" id="PF21090">
    <property type="entry name" value="P-loop_SecA"/>
    <property type="match status" value="1"/>
</dbReference>
<keyword evidence="2" id="KW-0813">Transport</keyword>
<dbReference type="AlphaFoldDB" id="A0AAQ3MRZ2"/>
<proteinExistence type="predicted"/>
<evidence type="ECO:0000256" key="8">
    <source>
        <dbReference type="ARBA" id="ARBA00023136"/>
    </source>
</evidence>
<dbReference type="EMBL" id="CP144692">
    <property type="protein sequence ID" value="WVY96051.1"/>
    <property type="molecule type" value="Genomic_DNA"/>
</dbReference>
<dbReference type="GO" id="GO:0016020">
    <property type="term" value="C:membrane"/>
    <property type="evidence" value="ECO:0007669"/>
    <property type="project" value="InterPro"/>
</dbReference>
<reference evidence="12 14" key="1">
    <citation type="journal article" date="2023" name="Life. Sci Alliance">
        <title>Evolutionary insights into 3D genome organization and epigenetic landscape of Vigna mungo.</title>
        <authorList>
            <person name="Junaid A."/>
            <person name="Singh B."/>
            <person name="Bhatia S."/>
        </authorList>
    </citation>
    <scope>NUCLEOTIDE SEQUENCE [LARGE SCALE GENOMIC DNA]</scope>
    <source>
        <strain evidence="12">Urdbean</strain>
    </source>
</reference>
<feature type="coiled-coil region" evidence="10">
    <location>
        <begin position="198"/>
        <end position="225"/>
    </location>
</feature>
<evidence type="ECO:0000313" key="12">
    <source>
        <dbReference type="EMBL" id="WVY96046.1"/>
    </source>
</evidence>
<dbReference type="GO" id="GO:0006886">
    <property type="term" value="P:intracellular protein transport"/>
    <property type="evidence" value="ECO:0007669"/>
    <property type="project" value="InterPro"/>
</dbReference>
<organism evidence="12 14">
    <name type="scientific">Vigna mungo</name>
    <name type="common">Black gram</name>
    <name type="synonym">Phaseolus mungo</name>
    <dbReference type="NCBI Taxonomy" id="3915"/>
    <lineage>
        <taxon>Eukaryota</taxon>
        <taxon>Viridiplantae</taxon>
        <taxon>Streptophyta</taxon>
        <taxon>Embryophyta</taxon>
        <taxon>Tracheophyta</taxon>
        <taxon>Spermatophyta</taxon>
        <taxon>Magnoliopsida</taxon>
        <taxon>eudicotyledons</taxon>
        <taxon>Gunneridae</taxon>
        <taxon>Pentapetalae</taxon>
        <taxon>rosids</taxon>
        <taxon>fabids</taxon>
        <taxon>Fabales</taxon>
        <taxon>Fabaceae</taxon>
        <taxon>Papilionoideae</taxon>
        <taxon>50 kb inversion clade</taxon>
        <taxon>NPAAA clade</taxon>
        <taxon>indigoferoid/millettioid clade</taxon>
        <taxon>Phaseoleae</taxon>
        <taxon>Vigna</taxon>
    </lineage>
</organism>
<keyword evidence="4" id="KW-0067">ATP-binding</keyword>
<comment type="catalytic activity">
    <reaction evidence="9">
        <text>ATP + H2O + chloroplast-proteinSide 1 = ADP + phosphate + chloroplast-proteinSide 2.</text>
        <dbReference type="EC" id="7.4.2.4"/>
    </reaction>
</comment>
<evidence type="ECO:0000256" key="3">
    <source>
        <dbReference type="ARBA" id="ARBA00022741"/>
    </source>
</evidence>
<dbReference type="InterPro" id="IPR044722">
    <property type="entry name" value="SecA_SF2_C"/>
</dbReference>
<feature type="domain" description="SecA family profile" evidence="11">
    <location>
        <begin position="1"/>
        <end position="317"/>
    </location>
</feature>
<evidence type="ECO:0000313" key="14">
    <source>
        <dbReference type="Proteomes" id="UP001374535"/>
    </source>
</evidence>
<keyword evidence="3" id="KW-0547">Nucleotide-binding</keyword>
<dbReference type="InterPro" id="IPR027417">
    <property type="entry name" value="P-loop_NTPase"/>
</dbReference>
<dbReference type="Pfam" id="PF01043">
    <property type="entry name" value="SecA_PP_bind"/>
    <property type="match status" value="1"/>
</dbReference>
<dbReference type="FunFam" id="3.90.1440.10:FF:000003">
    <property type="entry name" value="Preprotein translocase SecA subunit"/>
    <property type="match status" value="1"/>
</dbReference>
<dbReference type="GO" id="GO:0006605">
    <property type="term" value="P:protein targeting"/>
    <property type="evidence" value="ECO:0007669"/>
    <property type="project" value="InterPro"/>
</dbReference>
<evidence type="ECO:0000259" key="11">
    <source>
        <dbReference type="PROSITE" id="PS51196"/>
    </source>
</evidence>
<keyword evidence="10" id="KW-0175">Coiled coil</keyword>
<protein>
    <recommendedName>
        <fullName evidence="1">chloroplast protein-transporting ATPase</fullName>
        <ecNumber evidence="1">7.4.2.4</ecNumber>
    </recommendedName>
</protein>
<dbReference type="SMART" id="SM00958">
    <property type="entry name" value="SecA_PP_bind"/>
    <property type="match status" value="1"/>
</dbReference>
<dbReference type="EMBL" id="CP144692">
    <property type="protein sequence ID" value="WVY96046.1"/>
    <property type="molecule type" value="Genomic_DNA"/>
</dbReference>
<keyword evidence="14" id="KW-1185">Reference proteome</keyword>
<keyword evidence="6" id="KW-1278">Translocase</keyword>
<dbReference type="GO" id="GO:0005524">
    <property type="term" value="F:ATP binding"/>
    <property type="evidence" value="ECO:0007669"/>
    <property type="project" value="UniProtKB-KW"/>
</dbReference>
<dbReference type="PROSITE" id="PS51196">
    <property type="entry name" value="SECA_MOTOR_DEAD"/>
    <property type="match status" value="1"/>
</dbReference>
<dbReference type="GO" id="GO:0016464">
    <property type="term" value="F:chloroplast protein-transporting ATPase activity"/>
    <property type="evidence" value="ECO:0007669"/>
    <property type="project" value="UniProtKB-EC"/>
</dbReference>
<evidence type="ECO:0000256" key="4">
    <source>
        <dbReference type="ARBA" id="ARBA00022840"/>
    </source>
</evidence>
<sequence>MCLIYYNKIASLNFIIITEIVIAVLLSEQGYEDAEEILAVKDLYDPREQWASYILNAIKAKELFFRDVNCIVRGEEVFIVDEFTGRVMQGRRWSDGLHQAVEAKEGLPIQNETVTLASISYQNFFLQFPKLCGMTGTAATESTEFEIVVKISRMHKTGRPVLVGTTSVEQSVEQSDSLSELLKEAEIPHEVYPREARNAILDSKIEQMENKIKMLEGELREAAAIEAALFSVVSEHGSSMSKVHALARRLSRLYLHACKENLQARRVGAARSAVSGLVLVAKACGNDVPRLTFWLSNSIVLRTIISKTTKDMTPSNTSGSRTKRKNGEVKVGKVTQPLIWRGFSPRKNDYMAFENGGIETLKIGALQQTPTIQFCNMYIRWLHNLTTSILRLNDCRVVKPSEEGFVSIKKPPSYKTEKQLGRRKDEFYNSMHCGKKRMACLNQAFARSSLTVKEVNGKLFPCQLSDRNVNLTEKAVQLAVETWGEKGPAQDEVIAKLRNAFLELEKNTKSSLRKRGRSWWTPCGGLRAS</sequence>
<evidence type="ECO:0000256" key="9">
    <source>
        <dbReference type="ARBA" id="ARBA00034043"/>
    </source>
</evidence>
<gene>
    <name evidence="12" type="ORF">V8G54_028197</name>
    <name evidence="13" type="ORF">V8G54_028202</name>
</gene>
<keyword evidence="7" id="KW-0811">Translocation</keyword>
<dbReference type="PANTHER" id="PTHR30612">
    <property type="entry name" value="SECA INNER MEMBRANE COMPONENT OF SEC PROTEIN SECRETION SYSTEM"/>
    <property type="match status" value="1"/>
</dbReference>
<evidence type="ECO:0000256" key="7">
    <source>
        <dbReference type="ARBA" id="ARBA00023010"/>
    </source>
</evidence>
<keyword evidence="8" id="KW-0472">Membrane</keyword>
<reference evidence="12" key="2">
    <citation type="submission" date="2024-01" db="EMBL/GenBank/DDBJ databases">
        <authorList>
            <person name="Junaid A."/>
            <person name="Bhatia S."/>
        </authorList>
    </citation>
    <scope>NUCLEOTIDE SEQUENCE</scope>
    <source>
        <strain evidence="12">Urdbean</strain>
        <tissue evidence="12">Leaf</tissue>
    </source>
</reference>
<dbReference type="GO" id="GO:0017038">
    <property type="term" value="P:protein import"/>
    <property type="evidence" value="ECO:0007669"/>
    <property type="project" value="InterPro"/>
</dbReference>
<dbReference type="PANTHER" id="PTHR30612:SF0">
    <property type="entry name" value="CHLOROPLAST PROTEIN-TRANSPORTING ATPASE"/>
    <property type="match status" value="1"/>
</dbReference>
<dbReference type="PRINTS" id="PR00906">
    <property type="entry name" value="SECA"/>
</dbReference>